<organism evidence="1 2">
    <name type="scientific">Litoreibacter roseus</name>
    <dbReference type="NCBI Taxonomy" id="2601869"/>
    <lineage>
        <taxon>Bacteria</taxon>
        <taxon>Pseudomonadati</taxon>
        <taxon>Pseudomonadota</taxon>
        <taxon>Alphaproteobacteria</taxon>
        <taxon>Rhodobacterales</taxon>
        <taxon>Roseobacteraceae</taxon>
        <taxon>Litoreibacter</taxon>
    </lineage>
</organism>
<evidence type="ECO:0008006" key="3">
    <source>
        <dbReference type="Google" id="ProtNLM"/>
    </source>
</evidence>
<keyword evidence="2" id="KW-1185">Reference proteome</keyword>
<dbReference type="AlphaFoldDB" id="A0A6N6JH79"/>
<gene>
    <name evidence="1" type="ORF">KIN_27550</name>
</gene>
<evidence type="ECO:0000313" key="2">
    <source>
        <dbReference type="Proteomes" id="UP000436822"/>
    </source>
</evidence>
<dbReference type="EMBL" id="BLJE01000002">
    <property type="protein sequence ID" value="GFE65681.1"/>
    <property type="molecule type" value="Genomic_DNA"/>
</dbReference>
<comment type="caution">
    <text evidence="1">The sequence shown here is derived from an EMBL/GenBank/DDBJ whole genome shotgun (WGS) entry which is preliminary data.</text>
</comment>
<protein>
    <recommendedName>
        <fullName evidence="3">Acetolactate synthase</fullName>
    </recommendedName>
</protein>
<proteinExistence type="predicted"/>
<dbReference type="InterPro" id="IPR045467">
    <property type="entry name" value="DUF6497"/>
</dbReference>
<name>A0A6N6JH79_9RHOB</name>
<evidence type="ECO:0000313" key="1">
    <source>
        <dbReference type="EMBL" id="GFE65681.1"/>
    </source>
</evidence>
<dbReference type="Proteomes" id="UP000436822">
    <property type="component" value="Unassembled WGS sequence"/>
</dbReference>
<reference evidence="1 2" key="1">
    <citation type="submission" date="2019-12" db="EMBL/GenBank/DDBJ databases">
        <title>Litoreibacter badius sp. nov., a novel bacteriochlorophyll a-containing bacterium in the genus Litoreibacter.</title>
        <authorList>
            <person name="Kanamuro M."/>
            <person name="Takabe Y."/>
            <person name="Mori K."/>
            <person name="Takaichi S."/>
            <person name="Hanada S."/>
        </authorList>
    </citation>
    <scope>NUCLEOTIDE SEQUENCE [LARGE SCALE GENOMIC DNA]</scope>
    <source>
        <strain evidence="1 2">K6</strain>
    </source>
</reference>
<sequence length="131" mass="14199">MLGARVALGFFLGATASVAEDAIKVPSGAQVVFQEMRIDDGGGSDAVLRVRYVAPQIADTSTYGFDVIEPDLSYLCETHGLLLRSERAPDTREIVISIASEPIAFGETTPEVVQYFDVFRVDSDHCIWSGL</sequence>
<accession>A0A6N6JH79</accession>
<dbReference type="Pfam" id="PF20107">
    <property type="entry name" value="DUF6497"/>
    <property type="match status" value="1"/>
</dbReference>